<dbReference type="GO" id="GO:0006417">
    <property type="term" value="P:regulation of translation"/>
    <property type="evidence" value="ECO:0007669"/>
    <property type="project" value="UniProtKB-KW"/>
</dbReference>
<evidence type="ECO:0000256" key="4">
    <source>
        <dbReference type="ARBA" id="ARBA00022737"/>
    </source>
</evidence>
<dbReference type="GO" id="GO:0019843">
    <property type="term" value="F:rRNA binding"/>
    <property type="evidence" value="ECO:0007669"/>
    <property type="project" value="UniProtKB-KW"/>
</dbReference>
<keyword evidence="9" id="KW-0496">Mitochondrion</keyword>
<keyword evidence="13" id="KW-1185">Reference proteome</keyword>
<evidence type="ECO:0000256" key="11">
    <source>
        <dbReference type="ARBA" id="ARBA00035134"/>
    </source>
</evidence>
<dbReference type="PANTHER" id="PTHR16276">
    <property type="entry name" value="PENTATRICOPEPTIDE REPEAT DOMAIN-CONTAINING PROTEIN 3"/>
    <property type="match status" value="1"/>
</dbReference>
<dbReference type="PANTHER" id="PTHR16276:SF1">
    <property type="entry name" value="SMALL RIBOSOMAL SUBUNIT PROTEIN MS39"/>
    <property type="match status" value="1"/>
</dbReference>
<dbReference type="OrthoDB" id="185373at2759"/>
<evidence type="ECO:0000256" key="2">
    <source>
        <dbReference type="ARBA" id="ARBA00008551"/>
    </source>
</evidence>
<reference evidence="12" key="1">
    <citation type="submission" date="2022-01" db="EMBL/GenBank/DDBJ databases">
        <authorList>
            <person name="King R."/>
        </authorList>
    </citation>
    <scope>NUCLEOTIDE SEQUENCE</scope>
</reference>
<dbReference type="GO" id="GO:0005840">
    <property type="term" value="C:ribosome"/>
    <property type="evidence" value="ECO:0007669"/>
    <property type="project" value="UniProtKB-KW"/>
</dbReference>
<evidence type="ECO:0000256" key="8">
    <source>
        <dbReference type="ARBA" id="ARBA00022980"/>
    </source>
</evidence>
<evidence type="ECO:0000256" key="7">
    <source>
        <dbReference type="ARBA" id="ARBA00022946"/>
    </source>
</evidence>
<dbReference type="InterPro" id="IPR055063">
    <property type="entry name" value="Rib_mS39_PPR"/>
</dbReference>
<dbReference type="AlphaFoldDB" id="A0A9N9RST9"/>
<gene>
    <name evidence="12" type="ORF">CHIRRI_LOCUS5299</name>
</gene>
<keyword evidence="10" id="KW-0687">Ribonucleoprotein</keyword>
<evidence type="ECO:0000313" key="12">
    <source>
        <dbReference type="EMBL" id="CAG9802388.1"/>
    </source>
</evidence>
<dbReference type="FunFam" id="1.25.40.10:FF:001004">
    <property type="entry name" value="Protein PTCD3 homolog, mitochondrial"/>
    <property type="match status" value="1"/>
</dbReference>
<evidence type="ECO:0000256" key="9">
    <source>
        <dbReference type="ARBA" id="ARBA00023128"/>
    </source>
</evidence>
<dbReference type="InterPro" id="IPR002885">
    <property type="entry name" value="PPR_rpt"/>
</dbReference>
<dbReference type="InterPro" id="IPR011990">
    <property type="entry name" value="TPR-like_helical_dom_sf"/>
</dbReference>
<dbReference type="GO" id="GO:0032543">
    <property type="term" value="P:mitochondrial translation"/>
    <property type="evidence" value="ECO:0007669"/>
    <property type="project" value="InterPro"/>
</dbReference>
<dbReference type="InterPro" id="IPR037387">
    <property type="entry name" value="PTCD3"/>
</dbReference>
<keyword evidence="5" id="KW-0810">Translation regulation</keyword>
<keyword evidence="7" id="KW-0809">Transit peptide</keyword>
<evidence type="ECO:0000256" key="5">
    <source>
        <dbReference type="ARBA" id="ARBA00022845"/>
    </source>
</evidence>
<dbReference type="Pfam" id="PF13812">
    <property type="entry name" value="PPR_3"/>
    <property type="match status" value="1"/>
</dbReference>
<evidence type="ECO:0000256" key="6">
    <source>
        <dbReference type="ARBA" id="ARBA00022884"/>
    </source>
</evidence>
<dbReference type="EMBL" id="OU895878">
    <property type="protein sequence ID" value="CAG9802388.1"/>
    <property type="molecule type" value="Genomic_DNA"/>
</dbReference>
<evidence type="ECO:0000313" key="13">
    <source>
        <dbReference type="Proteomes" id="UP001153620"/>
    </source>
</evidence>
<keyword evidence="4" id="KW-0677">Repeat</keyword>
<comment type="similarity">
    <text evidence="2">Belongs to the mitochondrion-specific ribosomal protein mS39 family.</text>
</comment>
<evidence type="ECO:0000256" key="1">
    <source>
        <dbReference type="ARBA" id="ARBA00004173"/>
    </source>
</evidence>
<dbReference type="Pfam" id="PF22330">
    <property type="entry name" value="Rib_mS39_PPR"/>
    <property type="match status" value="1"/>
</dbReference>
<dbReference type="GO" id="GO:0043024">
    <property type="term" value="F:ribosomal small subunit binding"/>
    <property type="evidence" value="ECO:0007669"/>
    <property type="project" value="InterPro"/>
</dbReference>
<keyword evidence="3" id="KW-0699">rRNA-binding</keyword>
<keyword evidence="6" id="KW-0694">RNA-binding</keyword>
<sequence length="669" mass="77624">MQHLRRSVSSISYLNRSSLSRCTRFFATSTELEEKVEIPNYIQRSPTTILRALSQTVGFDPTAAHYKYHDDPYLIPLSNVGKRSFALAMESGRKSAKFIRQQHSNLFQHREADPPIEAFLPTKMYTIDSQVEISDLTTSIEHSHVSDAILVYALLKKNNVELTNDVKQSLLELLCFYNCEEPLEEDMIEERWFRQNQRLKERNRKTWKDNDTAEQLYYEIEPKTPQTYACIIRGMCKYYQVEKAYAIFQDCLANNIKLDVDCFNSILNVVRFIKESADLRWSVMLDLLKTMKEKGVSPNLGTLNACLNSISEMGSKNAKDYAIQIMTEFKNIGIEPSLASYYHILHTFCKDRGPVSHVLVDILNEIEGKEFEMRDIKDTMFFVTAMDVCRNHLYDLNLAKRVDAFLHFGENYNLIGDSYKESIYYRNYFTLLVQAEPFDKFMADYYHILVPHVYIPEPSVMEEILKAVEVTGAIDNIPLLWSHMICFEQISRDNLLALIVRIMLQNKPDLTIKTQENLKETFSHIAWDIWSKIEEKNELRSKPVVWTGKLLGDILRIICTSEDIDRASVIMEKLLNDQQKILGESDYIAMEDYVQLCITKKQPSKAIQCLQYCTEIGFNESKNLAKTICKGFTLDENHTRRVVRYAGESVIQEIEKEMQEESAAKNVTQ</sequence>
<proteinExistence type="inferred from homology"/>
<organism evidence="12 13">
    <name type="scientific">Chironomus riparius</name>
    <dbReference type="NCBI Taxonomy" id="315576"/>
    <lineage>
        <taxon>Eukaryota</taxon>
        <taxon>Metazoa</taxon>
        <taxon>Ecdysozoa</taxon>
        <taxon>Arthropoda</taxon>
        <taxon>Hexapoda</taxon>
        <taxon>Insecta</taxon>
        <taxon>Pterygota</taxon>
        <taxon>Neoptera</taxon>
        <taxon>Endopterygota</taxon>
        <taxon>Diptera</taxon>
        <taxon>Nematocera</taxon>
        <taxon>Chironomoidea</taxon>
        <taxon>Chironomidae</taxon>
        <taxon>Chironominae</taxon>
        <taxon>Chironomus</taxon>
    </lineage>
</organism>
<protein>
    <recommendedName>
        <fullName evidence="11">Small ribosomal subunit protein mS39</fullName>
    </recommendedName>
</protein>
<dbReference type="GO" id="GO:1990904">
    <property type="term" value="C:ribonucleoprotein complex"/>
    <property type="evidence" value="ECO:0007669"/>
    <property type="project" value="UniProtKB-KW"/>
</dbReference>
<dbReference type="Proteomes" id="UP001153620">
    <property type="component" value="Chromosome 2"/>
</dbReference>
<comment type="subcellular location">
    <subcellularLocation>
        <location evidence="1">Mitochondrion</location>
    </subcellularLocation>
</comment>
<dbReference type="GO" id="GO:0005739">
    <property type="term" value="C:mitochondrion"/>
    <property type="evidence" value="ECO:0007669"/>
    <property type="project" value="UniProtKB-SubCell"/>
</dbReference>
<name>A0A9N9RST9_9DIPT</name>
<evidence type="ECO:0000256" key="3">
    <source>
        <dbReference type="ARBA" id="ARBA00022730"/>
    </source>
</evidence>
<accession>A0A9N9RST9</accession>
<dbReference type="Gene3D" id="1.25.40.10">
    <property type="entry name" value="Tetratricopeptide repeat domain"/>
    <property type="match status" value="2"/>
</dbReference>
<reference evidence="12" key="2">
    <citation type="submission" date="2022-10" db="EMBL/GenBank/DDBJ databases">
        <authorList>
            <consortium name="ENA_rothamsted_submissions"/>
            <consortium name="culmorum"/>
            <person name="King R."/>
        </authorList>
    </citation>
    <scope>NUCLEOTIDE SEQUENCE</scope>
</reference>
<keyword evidence="8" id="KW-0689">Ribosomal protein</keyword>
<dbReference type="NCBIfam" id="TIGR00756">
    <property type="entry name" value="PPR"/>
    <property type="match status" value="1"/>
</dbReference>
<evidence type="ECO:0000256" key="10">
    <source>
        <dbReference type="ARBA" id="ARBA00023274"/>
    </source>
</evidence>